<dbReference type="InterPro" id="IPR006186">
    <property type="entry name" value="Ser/Thr-sp_prot-phosphatase"/>
</dbReference>
<dbReference type="SMART" id="SM00156">
    <property type="entry name" value="PP2Ac"/>
    <property type="match status" value="1"/>
</dbReference>
<feature type="domain" description="Serine/threonine specific protein phosphatases" evidence="9">
    <location>
        <begin position="199"/>
        <end position="204"/>
    </location>
</feature>
<feature type="compositionally biased region" description="Basic and acidic residues" evidence="8">
    <location>
        <begin position="378"/>
        <end position="389"/>
    </location>
</feature>
<evidence type="ECO:0000313" key="11">
    <source>
        <dbReference type="EMBL" id="CAE0437592.1"/>
    </source>
</evidence>
<evidence type="ECO:0000256" key="3">
    <source>
        <dbReference type="ARBA" id="ARBA00022912"/>
    </source>
</evidence>
<dbReference type="InterPro" id="IPR004843">
    <property type="entry name" value="Calcineurin-like_PHP"/>
</dbReference>
<dbReference type="SUPFAM" id="SSF56300">
    <property type="entry name" value="Metallo-dependent phosphatases"/>
    <property type="match status" value="1"/>
</dbReference>
<dbReference type="EMBL" id="HBIN01010489">
    <property type="protein sequence ID" value="CAE0437591.1"/>
    <property type="molecule type" value="Transcribed_RNA"/>
</dbReference>
<dbReference type="PANTHER" id="PTHR11668:SF496">
    <property type="entry name" value="SERINE_THREONINE-PROTEIN PHOSPHATASE"/>
    <property type="match status" value="1"/>
</dbReference>
<evidence type="ECO:0000256" key="5">
    <source>
        <dbReference type="ARBA" id="ARBA00047761"/>
    </source>
</evidence>
<evidence type="ECO:0000256" key="2">
    <source>
        <dbReference type="ARBA" id="ARBA00022801"/>
    </source>
</evidence>
<dbReference type="GO" id="GO:0004722">
    <property type="term" value="F:protein serine/threonine phosphatase activity"/>
    <property type="evidence" value="ECO:0007669"/>
    <property type="project" value="UniProtKB-EC"/>
</dbReference>
<dbReference type="GO" id="GO:0005737">
    <property type="term" value="C:cytoplasm"/>
    <property type="evidence" value="ECO:0007669"/>
    <property type="project" value="TreeGrafter"/>
</dbReference>
<dbReference type="EC" id="3.1.3.16" evidence="7"/>
<evidence type="ECO:0000256" key="4">
    <source>
        <dbReference type="ARBA" id="ARBA00023211"/>
    </source>
</evidence>
<dbReference type="InterPro" id="IPR050341">
    <property type="entry name" value="PP1_catalytic_subunit"/>
</dbReference>
<comment type="catalytic activity">
    <reaction evidence="6 7">
        <text>O-phospho-L-threonyl-[protein] + H2O = L-threonyl-[protein] + phosphate</text>
        <dbReference type="Rhea" id="RHEA:47004"/>
        <dbReference type="Rhea" id="RHEA-COMP:11060"/>
        <dbReference type="Rhea" id="RHEA-COMP:11605"/>
        <dbReference type="ChEBI" id="CHEBI:15377"/>
        <dbReference type="ChEBI" id="CHEBI:30013"/>
        <dbReference type="ChEBI" id="CHEBI:43474"/>
        <dbReference type="ChEBI" id="CHEBI:61977"/>
        <dbReference type="EC" id="3.1.3.16"/>
    </reaction>
</comment>
<comment type="catalytic activity">
    <reaction evidence="5">
        <text>O-phospho-L-seryl-[protein] + H2O = L-seryl-[protein] + phosphate</text>
        <dbReference type="Rhea" id="RHEA:20629"/>
        <dbReference type="Rhea" id="RHEA-COMP:9863"/>
        <dbReference type="Rhea" id="RHEA-COMP:11604"/>
        <dbReference type="ChEBI" id="CHEBI:15377"/>
        <dbReference type="ChEBI" id="CHEBI:29999"/>
        <dbReference type="ChEBI" id="CHEBI:43474"/>
        <dbReference type="ChEBI" id="CHEBI:83421"/>
        <dbReference type="EC" id="3.1.3.16"/>
    </reaction>
</comment>
<dbReference type="FunFam" id="3.60.21.10:FF:000026">
    <property type="entry name" value="Serine/threonine-protein phosphatase"/>
    <property type="match status" value="1"/>
</dbReference>
<reference evidence="11" key="1">
    <citation type="submission" date="2021-01" db="EMBL/GenBank/DDBJ databases">
        <authorList>
            <person name="Corre E."/>
            <person name="Pelletier E."/>
            <person name="Niang G."/>
            <person name="Scheremetjew M."/>
            <person name="Finn R."/>
            <person name="Kale V."/>
            <person name="Holt S."/>
            <person name="Cochrane G."/>
            <person name="Meng A."/>
            <person name="Brown T."/>
            <person name="Cohen L."/>
        </authorList>
    </citation>
    <scope>NUCLEOTIDE SEQUENCE</scope>
    <source>
        <strain evidence="11">GSBS06</strain>
    </source>
</reference>
<feature type="compositionally biased region" description="Polar residues" evidence="8">
    <location>
        <begin position="1"/>
        <end position="10"/>
    </location>
</feature>
<keyword evidence="2 7" id="KW-0378">Hydrolase</keyword>
<dbReference type="InterPro" id="IPR029052">
    <property type="entry name" value="Metallo-depent_PP-like"/>
</dbReference>
<name>A0A6S8C144_9STRA</name>
<evidence type="ECO:0000256" key="7">
    <source>
        <dbReference type="RuleBase" id="RU004273"/>
    </source>
</evidence>
<dbReference type="GO" id="GO:0046872">
    <property type="term" value="F:metal ion binding"/>
    <property type="evidence" value="ECO:0007669"/>
    <property type="project" value="UniProtKB-KW"/>
</dbReference>
<dbReference type="PROSITE" id="PS00125">
    <property type="entry name" value="SER_THR_PHOSPHATASE"/>
    <property type="match status" value="1"/>
</dbReference>
<evidence type="ECO:0000256" key="8">
    <source>
        <dbReference type="SAM" id="MobiDB-lite"/>
    </source>
</evidence>
<gene>
    <name evidence="10" type="ORF">ASTO00021_LOCUS7848</name>
    <name evidence="11" type="ORF">ASTO00021_LOCUS7849</name>
</gene>
<dbReference type="PRINTS" id="PR00114">
    <property type="entry name" value="STPHPHTASE"/>
</dbReference>
<proteinExistence type="inferred from homology"/>
<keyword evidence="1" id="KW-0479">Metal-binding</keyword>
<evidence type="ECO:0000259" key="9">
    <source>
        <dbReference type="PROSITE" id="PS00125"/>
    </source>
</evidence>
<evidence type="ECO:0000256" key="6">
    <source>
        <dbReference type="ARBA" id="ARBA00048336"/>
    </source>
</evidence>
<protein>
    <recommendedName>
        <fullName evidence="7">Serine/threonine-protein phosphatase</fullName>
        <ecNumber evidence="7">3.1.3.16</ecNumber>
    </recommendedName>
</protein>
<evidence type="ECO:0000256" key="1">
    <source>
        <dbReference type="ARBA" id="ARBA00022723"/>
    </source>
</evidence>
<feature type="region of interest" description="Disordered" evidence="8">
    <location>
        <begin position="378"/>
        <end position="411"/>
    </location>
</feature>
<sequence length="411" mass="45935">MEGHQLETTGKGSGGRHCLRPSGNSEIKGGQNNKKGNGSSSSNSGMGFNVGSLHAYSSSLVKMNMGEYPIQYPELSDSQMAAVNRMIKQLTAARSCKVQKEVMEAVTLNLEDIALVCKNVHGFFMAEPGLIKLNAPINVVGDIHGQFLDLLRYFEVGGFPPDSSYLFLGDFVDRGKMGVECTMLLFCYKLKYPNLVYLLRGNHECISTSRFYGFHDECQKRFNTDTWRHVNAVFRALPIAATIDERIFCTHGGLSPELKSLDDILRIPRPTDLTVEGLLCDLLWSDPSTEIDTWAPSDRGVSWLFGREVLDEFLKKNNFDLFVRAHQVVEAGFEFFPKDTRQLVTVFSAVNYCGHFDNAGAMLIIDKEMTCSFRVLRPPEHQTKEEEKTSALLKRPPTSGNIIRPEAPSVD</sequence>
<keyword evidence="3" id="KW-0904">Protein phosphatase</keyword>
<dbReference type="EMBL" id="HBIN01010490">
    <property type="protein sequence ID" value="CAE0437592.1"/>
    <property type="molecule type" value="Transcribed_RNA"/>
</dbReference>
<keyword evidence="4" id="KW-0464">Manganese</keyword>
<comment type="similarity">
    <text evidence="7">Belongs to the PPP phosphatase family.</text>
</comment>
<dbReference type="Pfam" id="PF00149">
    <property type="entry name" value="Metallophos"/>
    <property type="match status" value="1"/>
</dbReference>
<evidence type="ECO:0000313" key="10">
    <source>
        <dbReference type="EMBL" id="CAE0437591.1"/>
    </source>
</evidence>
<accession>A0A6S8C144</accession>
<dbReference type="PANTHER" id="PTHR11668">
    <property type="entry name" value="SERINE/THREONINE PROTEIN PHOSPHATASE"/>
    <property type="match status" value="1"/>
</dbReference>
<feature type="region of interest" description="Disordered" evidence="8">
    <location>
        <begin position="1"/>
        <end position="44"/>
    </location>
</feature>
<feature type="compositionally biased region" description="Low complexity" evidence="8">
    <location>
        <begin position="28"/>
        <end position="44"/>
    </location>
</feature>
<dbReference type="GO" id="GO:0005634">
    <property type="term" value="C:nucleus"/>
    <property type="evidence" value="ECO:0007669"/>
    <property type="project" value="TreeGrafter"/>
</dbReference>
<dbReference type="AlphaFoldDB" id="A0A6S8C144"/>
<dbReference type="Gene3D" id="3.60.21.10">
    <property type="match status" value="1"/>
</dbReference>
<organism evidence="11">
    <name type="scientific">Aplanochytrium stocchinoi</name>
    <dbReference type="NCBI Taxonomy" id="215587"/>
    <lineage>
        <taxon>Eukaryota</taxon>
        <taxon>Sar</taxon>
        <taxon>Stramenopiles</taxon>
        <taxon>Bigyra</taxon>
        <taxon>Labyrinthulomycetes</taxon>
        <taxon>Thraustochytrida</taxon>
        <taxon>Thraustochytriidae</taxon>
        <taxon>Aplanochytrium</taxon>
    </lineage>
</organism>